<keyword evidence="5" id="KW-1133">Transmembrane helix</keyword>
<dbReference type="SUPFAM" id="SSF144232">
    <property type="entry name" value="HIT/MYND zinc finger-like"/>
    <property type="match status" value="1"/>
</dbReference>
<feature type="compositionally biased region" description="Low complexity" evidence="4">
    <location>
        <begin position="2253"/>
        <end position="2266"/>
    </location>
</feature>
<feature type="compositionally biased region" description="Basic and acidic residues" evidence="4">
    <location>
        <begin position="1602"/>
        <end position="1614"/>
    </location>
</feature>
<feature type="compositionally biased region" description="Basic and acidic residues" evidence="4">
    <location>
        <begin position="1633"/>
        <end position="1642"/>
    </location>
</feature>
<feature type="region of interest" description="Disordered" evidence="4">
    <location>
        <begin position="1303"/>
        <end position="1322"/>
    </location>
</feature>
<evidence type="ECO:0000313" key="9">
    <source>
        <dbReference type="Proteomes" id="UP001249851"/>
    </source>
</evidence>
<feature type="region of interest" description="Disordered" evidence="4">
    <location>
        <begin position="1115"/>
        <end position="1153"/>
    </location>
</feature>
<feature type="region of interest" description="Disordered" evidence="4">
    <location>
        <begin position="1363"/>
        <end position="1387"/>
    </location>
</feature>
<keyword evidence="5" id="KW-0472">Membrane</keyword>
<evidence type="ECO:0000256" key="2">
    <source>
        <dbReference type="ARBA" id="ARBA00022771"/>
    </source>
</evidence>
<evidence type="ECO:0000256" key="3">
    <source>
        <dbReference type="ARBA" id="ARBA00022833"/>
    </source>
</evidence>
<feature type="compositionally biased region" description="Basic and acidic residues" evidence="4">
    <location>
        <begin position="1126"/>
        <end position="1153"/>
    </location>
</feature>
<dbReference type="GO" id="GO:0008270">
    <property type="term" value="F:zinc ion binding"/>
    <property type="evidence" value="ECO:0007669"/>
    <property type="project" value="UniProtKB-KW"/>
</dbReference>
<evidence type="ECO:0000256" key="1">
    <source>
        <dbReference type="ARBA" id="ARBA00022723"/>
    </source>
</evidence>
<dbReference type="CDD" id="cd20335">
    <property type="entry name" value="BRcat_RBR"/>
    <property type="match status" value="1"/>
</dbReference>
<keyword evidence="9" id="KW-1185">Reference proteome</keyword>
<keyword evidence="3" id="KW-0862">Zinc</keyword>
<feature type="compositionally biased region" description="Basic and acidic residues" evidence="4">
    <location>
        <begin position="2336"/>
        <end position="2355"/>
    </location>
</feature>
<accession>A0AAD9QTB1</accession>
<feature type="region of interest" description="Disordered" evidence="4">
    <location>
        <begin position="261"/>
        <end position="328"/>
    </location>
</feature>
<feature type="domain" description="MYND-type" evidence="6">
    <location>
        <begin position="2467"/>
        <end position="2509"/>
    </location>
</feature>
<dbReference type="Pfam" id="PF26649">
    <property type="entry name" value="Ajm-1"/>
    <property type="match status" value="1"/>
</dbReference>
<sequence>MVFSEMIASLEGEVKLAENIENVDGEISIAFWSFAFVLLLIITIWFYITEIAPMRRAVGKIDLIDKEEEVAKRILEHLSDDLRLTGDNSKDKISENTSLVYNAQKEDSSVYEYVDDEIHIHYSQYAWDYGNSKLDSTELPISREPGRRHSMENMDLIFPGYLPSIVEEEEEHDEGIGEENIEKSAVANMIVTDIRAGTKIADASILHTSNVNNDSGGIEPIARKANDYSRREANIRISRKGQESAEKYSSAIQDRGNIALPSERHESHYASVHRVKNTRSDRSLQEVSKPGTSGTSLLTQPKESFSQKEDVGKDASQESLCHSREQESVIPVECENVTESTSGSFGEKDLDVSSKQDFSLKFNDLESEKHSKVSHSNHDLEASFKPDANESEYVVKICISNSQEIFCPPENGPDQHSTRDSSSLYSTYEENGCEKNATNPLTKRVNTHDDTKGFADVDEEVDNGNFGELVLSGSGDDRADFNNTTHAWTFFSMSGCDESEGKKIDEKRPLHQANIPTIIIDTFENGLQSDKLVVSEESTMSGDERTLHYGEFETDIDIDDIDLIDSDELENEGEFSVYFKKHVSVTDLDKILSEEGQNDTSGSDPSKILERDLSTDERNLEQTAVVNISEISLDEETIRSRTVQEGTKTIEDTSELDIQGSVIVSKKLTDCLDNPPISDEDLDEADPWADNSPPKSYTVESLFDDVSFQKDGIYGELLLSKLNENDISDENSYDSLSDDEDWHEFSEELKRERRGFLFTIPEDEEIGLPEVNLRRGDSFGGARHNPVFDNELNVQENTQQEQLLKAPIATMDTYDSDFDLDEIEESDSSESPHIDESINADGLTSESIKTFILGDTMIGNWEHDAREDESLTESSVTGEIANAGEPSLGAPVMKHDEMPVDSKEKSELASVEDWKMNGSVTENGRNGVTSVFAKNGRFMPDESKSESDAVEKITNADDPSLAMQQNGSKMVCEKSIMPEETATVRSSKMNDGVTESFWCDDESVVEDERQVSDLSHDAVAAQHKELDDFDIKNQEIMESKIVKTSKVSDGVTAKSMHDDEGVVTELAERETSEKRETEKIANTTEPNVSPDSTQAVKIVKEIKLFIRKEVNGIKEDNTLKEGSPSKSKEAIEVTGKEKTAATDGIHSREEKEENIALVNRDSVKHYPSNVVSSKIDPAYQYVEPVTKENVVIDMNELNAVNKNATTKREKPLSSKPQPKLVTDEMKESLSRKDADIMPSVTQLPALNLKEEVKANLEKTEPFLILPCVSPVNENSLGSDLMLSTAQDKETEVNTEIDSTEVLEKGTAQSCNSPSKGSNVTCDEHDLHVSSPKGDYLGTKSIQNPTTECIVEADKANNNTKTELRTVTAPSESTSHATAGHKSGENVKNQIKADADGCKQYKVLSETKLQNSKHVLNSNKQKEVDTRSKLELVASRSRISKTDTTEILPQVDDQNNTLKMSDKEESGIAKKSMKASASLFKTDPKVGDISENSVKAPAKEARVSRVTSLVRRIEGRTRSLSSKEIAPETRKTNVFAQRYLQKTEAKLSTMKQEQTKPDWRVDLKTSDSSKRSEVDHRSGELSSGKTNHEKLNAESSSVGIGVKGKDSQDDQERPRKTYLSSFNIRLTKSHEDLRFSERSHENLQESIMEEEWPDVESSDTDRSQTPTTPGEVIESFEPPSIHTAKITVQEVVGDKQRIVILNVNKKIQGRARWKSLNDLDSLNMALTPPRRTSDVGTGLACFAEEEEKMGENECSSHPRVVPIVKTKLRPDRDSLPETRLAKQLRKSSTVSVTPLESRETVKENETQLRVEKDQVEPVLQEKSLTNGYAVSEIEEQRSLPRILPIIKAIPVEKREYLNRNESESEAVKVTVPCMSREIPSSSTRFAKEDFKDRDSLVTAGKTERGDGKETILKRVTRVHDLSNSVGVVSRLERESRTKIRDENTIGKAMKIHVSRRMEEGCVQPEVSLSEKAKTQKDSAVSALISSKVEQERLQDGECGYESVGVSRVMSSDSRMNRVFVPEGANERSVSSLSSLDDDEEVEMLGESTVMVTDLDALLAQQFSLTPEETESNTSEVGKQESKEEAHILASMKLVPERTPRISLGGDADSVVIRHSKQEEPIVVKPIITTGTSEPDEVQPVQVISAFLVNDEYDDDELDEVFVEEYTPYNDHESTNDSYRSYSSDADSETSSVSSIPLKQQHRHTRGSLEASNPGVRNRNESSGSSRSATPVAELEVEHPLIPLEVSKLENKTGEFSPEESPVSYSSEQIRPPRSGKTTEYSSAFTPVSRTADARRLRARSHGNESDEERIVAKKGLAASVQDVKSVPGLRIDTERFKEAADSRKSMPDLSGRKEQAMDESPYLRGLSAHTRRWLSQNVWMDPSAKQGEKDLMTSDLFLYPSNRFQPGSDIDASFLSLANDRDIRDDISVSTLSTRPQSPMSEFSFAGETPIWGLRRGSTTVIKCANPRCGREEVLFGGEKTTYTSCPACFTYYCTRACRRIHWSEHKKVCFFGRINSYIRSFIYLCHKKEALKFQLCKTANDGHKKKGRGSVMVTFASAQSARKFMTSGCTFFPSPPTYSSLIDLQAEGVISKHKVTLLQNIKDYEPEEEFVLNLAIVAGKMEDLPANPVPRRKVSTVLQVVKIPLSSQLKKTAPSPNLPGDANTEVKVFYLPKCARHEFVNDSEARRHYCRNISKNLKQYGIRLKHDYPDVYGKLCLYVDQNVPFTEPLTVYGNQGKKIVMCKIMPETGGETKA</sequence>
<feature type="compositionally biased region" description="Basic and acidic residues" evidence="4">
    <location>
        <begin position="1064"/>
        <end position="1079"/>
    </location>
</feature>
<feature type="compositionally biased region" description="Polar residues" evidence="4">
    <location>
        <begin position="2274"/>
        <end position="2285"/>
    </location>
</feature>
<protein>
    <submittedName>
        <fullName evidence="8">Apical junction component 1-like protein</fullName>
    </submittedName>
</protein>
<proteinExistence type="predicted"/>
<feature type="region of interest" description="Disordered" evidence="4">
    <location>
        <begin position="2336"/>
        <end position="2357"/>
    </location>
</feature>
<keyword evidence="2" id="KW-0863">Zinc-finger</keyword>
<dbReference type="EMBL" id="JARQWQ010000015">
    <property type="protein sequence ID" value="KAK2567088.1"/>
    <property type="molecule type" value="Genomic_DNA"/>
</dbReference>
<gene>
    <name evidence="8" type="ORF">P5673_008881</name>
</gene>
<feature type="region of interest" description="Disordered" evidence="4">
    <location>
        <begin position="1482"/>
        <end position="1501"/>
    </location>
</feature>
<dbReference type="InterPro" id="IPR038825">
    <property type="entry name" value="Apical_junction"/>
</dbReference>
<evidence type="ECO:0000256" key="5">
    <source>
        <dbReference type="SAM" id="Phobius"/>
    </source>
</evidence>
<evidence type="ECO:0000256" key="4">
    <source>
        <dbReference type="SAM" id="MobiDB-lite"/>
    </source>
</evidence>
<feature type="compositionally biased region" description="Acidic residues" evidence="4">
    <location>
        <begin position="1646"/>
        <end position="1657"/>
    </location>
</feature>
<dbReference type="Proteomes" id="UP001249851">
    <property type="component" value="Unassembled WGS sequence"/>
</dbReference>
<feature type="transmembrane region" description="Helical" evidence="5">
    <location>
        <begin position="29"/>
        <end position="48"/>
    </location>
</feature>
<dbReference type="InterPro" id="IPR002893">
    <property type="entry name" value="Znf_MYND"/>
</dbReference>
<evidence type="ECO:0000313" key="8">
    <source>
        <dbReference type="EMBL" id="KAK2567088.1"/>
    </source>
</evidence>
<reference evidence="8" key="2">
    <citation type="journal article" date="2023" name="Science">
        <title>Genomic signatures of disease resistance in endangered staghorn corals.</title>
        <authorList>
            <person name="Vollmer S.V."/>
            <person name="Selwyn J.D."/>
            <person name="Despard B.A."/>
            <person name="Roesel C.L."/>
        </authorList>
    </citation>
    <scope>NUCLEOTIDE SEQUENCE</scope>
    <source>
        <strain evidence="8">K2</strain>
    </source>
</reference>
<keyword evidence="1" id="KW-0479">Metal-binding</keyword>
<feature type="region of interest" description="Disordered" evidence="4">
    <location>
        <begin position="1633"/>
        <end position="1674"/>
    </location>
</feature>
<feature type="compositionally biased region" description="Basic and acidic residues" evidence="4">
    <location>
        <begin position="305"/>
        <end position="327"/>
    </location>
</feature>
<feature type="region of interest" description="Disordered" evidence="4">
    <location>
        <begin position="1064"/>
        <end position="1093"/>
    </location>
</feature>
<feature type="compositionally biased region" description="Polar residues" evidence="4">
    <location>
        <begin position="1367"/>
        <end position="1376"/>
    </location>
</feature>
<feature type="region of interest" description="Disordered" evidence="4">
    <location>
        <begin position="2163"/>
        <end position="2285"/>
    </location>
</feature>
<dbReference type="GO" id="GO:0043296">
    <property type="term" value="C:apical junction complex"/>
    <property type="evidence" value="ECO:0007669"/>
    <property type="project" value="TreeGrafter"/>
</dbReference>
<feature type="region of interest" description="Disordered" evidence="4">
    <location>
        <begin position="1202"/>
        <end position="1236"/>
    </location>
</feature>
<feature type="compositionally biased region" description="Basic and acidic residues" evidence="4">
    <location>
        <begin position="1221"/>
        <end position="1235"/>
    </location>
</feature>
<dbReference type="GO" id="GO:0005886">
    <property type="term" value="C:plasma membrane"/>
    <property type="evidence" value="ECO:0007669"/>
    <property type="project" value="TreeGrafter"/>
</dbReference>
<reference evidence="8" key="1">
    <citation type="journal article" date="2023" name="G3 (Bethesda)">
        <title>Whole genome assembly and annotation of the endangered Caribbean coral Acropora cervicornis.</title>
        <authorList>
            <person name="Selwyn J.D."/>
            <person name="Vollmer S.V."/>
        </authorList>
    </citation>
    <scope>NUCLEOTIDE SEQUENCE</scope>
    <source>
        <strain evidence="8">K2</strain>
    </source>
</reference>
<feature type="domain" description="Apical junction molecule ajm1 alpha/beta" evidence="7">
    <location>
        <begin position="2511"/>
        <end position="2620"/>
    </location>
</feature>
<dbReference type="PANTHER" id="PTHR21517:SF3">
    <property type="entry name" value="APICAL JUNCTION COMPONENT 1 HOMOLOG"/>
    <property type="match status" value="1"/>
</dbReference>
<dbReference type="Pfam" id="PF01753">
    <property type="entry name" value="zf-MYND"/>
    <property type="match status" value="1"/>
</dbReference>
<dbReference type="GO" id="GO:0045216">
    <property type="term" value="P:cell-cell junction organization"/>
    <property type="evidence" value="ECO:0007669"/>
    <property type="project" value="InterPro"/>
</dbReference>
<name>A0AAD9QTB1_ACRCE</name>
<keyword evidence="5" id="KW-0812">Transmembrane</keyword>
<evidence type="ECO:0000259" key="6">
    <source>
        <dbReference type="Pfam" id="PF01753"/>
    </source>
</evidence>
<evidence type="ECO:0000259" key="7">
    <source>
        <dbReference type="Pfam" id="PF26649"/>
    </source>
</evidence>
<dbReference type="PANTHER" id="PTHR21517">
    <property type="entry name" value="APICAL JUNCTION COMPONENT 1 HOMOLOG"/>
    <property type="match status" value="1"/>
</dbReference>
<feature type="compositionally biased region" description="Low complexity" evidence="4">
    <location>
        <begin position="2175"/>
        <end position="2193"/>
    </location>
</feature>
<feature type="compositionally biased region" description="Basic and acidic residues" evidence="4">
    <location>
        <begin position="1552"/>
        <end position="1578"/>
    </location>
</feature>
<feature type="compositionally biased region" description="Polar residues" evidence="4">
    <location>
        <begin position="1306"/>
        <end position="1320"/>
    </location>
</feature>
<feature type="compositionally biased region" description="Polar residues" evidence="4">
    <location>
        <begin position="1080"/>
        <end position="1093"/>
    </location>
</feature>
<feature type="region of interest" description="Disordered" evidence="4">
    <location>
        <begin position="1545"/>
        <end position="1616"/>
    </location>
</feature>
<organism evidence="8 9">
    <name type="scientific">Acropora cervicornis</name>
    <name type="common">Staghorn coral</name>
    <dbReference type="NCBI Taxonomy" id="6130"/>
    <lineage>
        <taxon>Eukaryota</taxon>
        <taxon>Metazoa</taxon>
        <taxon>Cnidaria</taxon>
        <taxon>Anthozoa</taxon>
        <taxon>Hexacorallia</taxon>
        <taxon>Scleractinia</taxon>
        <taxon>Astrocoeniina</taxon>
        <taxon>Acroporidae</taxon>
        <taxon>Acropora</taxon>
    </lineage>
</organism>
<comment type="caution">
    <text evidence="8">The sequence shown here is derived from an EMBL/GenBank/DDBJ whole genome shotgun (WGS) entry which is preliminary data.</text>
</comment>
<feature type="compositionally biased region" description="Polar residues" evidence="4">
    <location>
        <begin position="290"/>
        <end position="304"/>
    </location>
</feature>
<dbReference type="InterPro" id="IPR058586">
    <property type="entry name" value="Ajm-1"/>
</dbReference>